<reference evidence="1 2" key="1">
    <citation type="submission" date="2020-07" db="EMBL/GenBank/DDBJ databases">
        <title>Sequencing the genomes of 1000 actinobacteria strains.</title>
        <authorList>
            <person name="Klenk H.-P."/>
        </authorList>
    </citation>
    <scope>NUCLEOTIDE SEQUENCE [LARGE SCALE GENOMIC DNA]</scope>
    <source>
        <strain evidence="1 2">DSM 43814</strain>
    </source>
</reference>
<accession>A0ABX2RRD4</accession>
<proteinExistence type="predicted"/>
<dbReference type="EMBL" id="JACCCQ010000001">
    <property type="protein sequence ID" value="NYF58583.1"/>
    <property type="molecule type" value="Genomic_DNA"/>
</dbReference>
<sequence length="42" mass="4402">MAAGQNIEPMSTDESLRLGRVLRDLWAALDGGAGAHTGHKTP</sequence>
<evidence type="ECO:0000313" key="1">
    <source>
        <dbReference type="EMBL" id="NYF58583.1"/>
    </source>
</evidence>
<organism evidence="1 2">
    <name type="scientific">Micromonospora purpureochromogenes</name>
    <dbReference type="NCBI Taxonomy" id="47872"/>
    <lineage>
        <taxon>Bacteria</taxon>
        <taxon>Bacillati</taxon>
        <taxon>Actinomycetota</taxon>
        <taxon>Actinomycetes</taxon>
        <taxon>Micromonosporales</taxon>
        <taxon>Micromonosporaceae</taxon>
        <taxon>Micromonospora</taxon>
    </lineage>
</organism>
<protein>
    <submittedName>
        <fullName evidence="1">Uncharacterized protein</fullName>
    </submittedName>
</protein>
<name>A0ABX2RRD4_9ACTN</name>
<keyword evidence="2" id="KW-1185">Reference proteome</keyword>
<dbReference type="Proteomes" id="UP000631553">
    <property type="component" value="Unassembled WGS sequence"/>
</dbReference>
<comment type="caution">
    <text evidence="1">The sequence shown here is derived from an EMBL/GenBank/DDBJ whole genome shotgun (WGS) entry which is preliminary data.</text>
</comment>
<evidence type="ECO:0000313" key="2">
    <source>
        <dbReference type="Proteomes" id="UP000631553"/>
    </source>
</evidence>
<gene>
    <name evidence="1" type="ORF">HDA35_004414</name>
</gene>